<keyword evidence="2" id="KW-1185">Reference proteome</keyword>
<dbReference type="Proteomes" id="UP001499987">
    <property type="component" value="Unassembled WGS sequence"/>
</dbReference>
<name>A0ABP4E1D7_9ACTN</name>
<dbReference type="RefSeq" id="WP_344623133.1">
    <property type="nucleotide sequence ID" value="NZ_BAAALD010000013.1"/>
</dbReference>
<gene>
    <name evidence="1" type="ORF">GCM10009663_19800</name>
</gene>
<dbReference type="EMBL" id="BAAALD010000013">
    <property type="protein sequence ID" value="GAA1077969.1"/>
    <property type="molecule type" value="Genomic_DNA"/>
</dbReference>
<comment type="caution">
    <text evidence="1">The sequence shown here is derived from an EMBL/GenBank/DDBJ whole genome shotgun (WGS) entry which is preliminary data.</text>
</comment>
<organism evidence="1 2">
    <name type="scientific">Kitasatospora arboriphila</name>
    <dbReference type="NCBI Taxonomy" id="258052"/>
    <lineage>
        <taxon>Bacteria</taxon>
        <taxon>Bacillati</taxon>
        <taxon>Actinomycetota</taxon>
        <taxon>Actinomycetes</taxon>
        <taxon>Kitasatosporales</taxon>
        <taxon>Streptomycetaceae</taxon>
        <taxon>Kitasatospora</taxon>
    </lineage>
</organism>
<reference evidence="2" key="1">
    <citation type="journal article" date="2019" name="Int. J. Syst. Evol. Microbiol.">
        <title>The Global Catalogue of Microorganisms (GCM) 10K type strain sequencing project: providing services to taxonomists for standard genome sequencing and annotation.</title>
        <authorList>
            <consortium name="The Broad Institute Genomics Platform"/>
            <consortium name="The Broad Institute Genome Sequencing Center for Infectious Disease"/>
            <person name="Wu L."/>
            <person name="Ma J."/>
        </authorList>
    </citation>
    <scope>NUCLEOTIDE SEQUENCE [LARGE SCALE GENOMIC DNA]</scope>
    <source>
        <strain evidence="2">JCM 13002</strain>
    </source>
</reference>
<evidence type="ECO:0000313" key="1">
    <source>
        <dbReference type="EMBL" id="GAA1077969.1"/>
    </source>
</evidence>
<protein>
    <submittedName>
        <fullName evidence="1">Uncharacterized protein</fullName>
    </submittedName>
</protein>
<proteinExistence type="predicted"/>
<sequence>MGDFAVNTSVAGVQSQPCADALIGSELFTAVWADSADAGIKGRHVNTGGTPLGAEFLVSDTPPGNNTDRQRPFVDSIGGTTFAAWIEQPFNLPPPTPHVVLRRFSGTQPGGPPVQVSTDSIDPSCPPTVTRMIDGGCLVTWTGGSPQQRVRAQRFGPDGQKQGAEIAVNTSEAFHTDATATLLSDGDVVVAWTDGAAVGGGGLTYRVFDAEGTPLTGEIRPGITGFGRLGRSVLTALDDGRFVAAHVKATVPSDLGVLQTTAVAGIIDPGGDGEVFASASAGSPKHFHRTSPALTALPGGRFVLAWVEKSADTNDTVPTVTAQLCSDSALEIGPQVRASTGAAVNRFDLSAAAVFGNGSPQRVFLSWTNTGADGDASVRGCVLTADDGGLS</sequence>
<accession>A0ABP4E1D7</accession>
<evidence type="ECO:0000313" key="2">
    <source>
        <dbReference type="Proteomes" id="UP001499987"/>
    </source>
</evidence>